<name>A0A6G9Y4M8_9NOCA</name>
<dbReference type="EMBL" id="CP046172">
    <property type="protein sequence ID" value="QIS08185.1"/>
    <property type="molecule type" value="Genomic_DNA"/>
</dbReference>
<accession>A0A6G9Y4M8</accession>
<evidence type="ECO:0008006" key="3">
    <source>
        <dbReference type="Google" id="ProtNLM"/>
    </source>
</evidence>
<dbReference type="AlphaFoldDB" id="A0A6G9Y4M8"/>
<gene>
    <name evidence="1" type="ORF">F5544_01300</name>
</gene>
<evidence type="ECO:0000313" key="1">
    <source>
        <dbReference type="EMBL" id="QIS08185.1"/>
    </source>
</evidence>
<reference evidence="1 2" key="1">
    <citation type="journal article" date="2019" name="ACS Chem. Biol.">
        <title>Identification and Mobilization of a Cryptic Antibiotic Biosynthesis Gene Locus from a Human-Pathogenic Nocardia Isolate.</title>
        <authorList>
            <person name="Herisse M."/>
            <person name="Ishida K."/>
            <person name="Porter J.L."/>
            <person name="Howden B."/>
            <person name="Hertweck C."/>
            <person name="Stinear T.P."/>
            <person name="Pidot S.J."/>
        </authorList>
    </citation>
    <scope>NUCLEOTIDE SEQUENCE [LARGE SCALE GENOMIC DNA]</scope>
    <source>
        <strain evidence="1 2">AUSMDU00012717</strain>
    </source>
</reference>
<evidence type="ECO:0000313" key="2">
    <source>
        <dbReference type="Proteomes" id="UP000503540"/>
    </source>
</evidence>
<dbReference type="Proteomes" id="UP000503540">
    <property type="component" value="Chromosome"/>
</dbReference>
<dbReference type="KEGG" id="nah:F5544_01300"/>
<keyword evidence="2" id="KW-1185">Reference proteome</keyword>
<protein>
    <recommendedName>
        <fullName evidence="3">Diacylglycerol O-acyltransferase</fullName>
    </recommendedName>
</protein>
<dbReference type="RefSeq" id="WP_167471471.1">
    <property type="nucleotide sequence ID" value="NZ_CP046172.1"/>
</dbReference>
<organism evidence="1 2">
    <name type="scientific">Nocardia arthritidis</name>
    <dbReference type="NCBI Taxonomy" id="228602"/>
    <lineage>
        <taxon>Bacteria</taxon>
        <taxon>Bacillati</taxon>
        <taxon>Actinomycetota</taxon>
        <taxon>Actinomycetes</taxon>
        <taxon>Mycobacteriales</taxon>
        <taxon>Nocardiaceae</taxon>
        <taxon>Nocardia</taxon>
    </lineage>
</organism>
<sequence>MNAVTAQDATMFWLSRRIRNDQFLLYCFADAGAPTERLREFVARRVAGIPDLGVRLRELPWNLGYPSWVRCAFAAEQFVEHELVQPDWTHLTDAIGEFLGTGVDAAVRPWRLHIFRGVRGAPGFGDEPALVAVLQISHALVDGRGAALIARALFAAEPCEVDKCEAGSCSVGSPEAGSCGTGSCEAGSCGRGSCDAGSCSASSCATDSCGTGSCSASSCGMDSCGTGSCEQVAAARGGVETAAPPDTGSGRDSSTGWSMACRVFRQAVALSSARSGASDRKALWRLPIDVPPLSRMVAAGALGIRVVPAVLSIPPRMAQTIVRGFGADRARRRLAELTAAGVVPSAAPSFEPSAVNFRDPSEVAGHRVRMIVCRADELRVPGSTVTVVVLTAISAALARYLAGRGEPVERLGAQVPMALPSATLARNNYRSLGIDLHISEPDLGARTELISKELAARRIRARHPLLNAPERVTAAVPAPLLHRDVARYPVDTVPESIAGHTVVSSVHRGAADLFFGGGVVRFTAGFPAVGSVMRLTHGVHGLGDTVTISLHADAALPDLDGYAELLRAALSEVRAMCLRY</sequence>
<proteinExistence type="predicted"/>